<dbReference type="AlphaFoldDB" id="A0A843UPS8"/>
<feature type="region of interest" description="Disordered" evidence="1">
    <location>
        <begin position="200"/>
        <end position="228"/>
    </location>
</feature>
<dbReference type="OrthoDB" id="787083at2759"/>
<accession>A0A843UPS8</accession>
<evidence type="ECO:0000313" key="2">
    <source>
        <dbReference type="EMBL" id="MQL81849.1"/>
    </source>
</evidence>
<name>A0A843UPS8_COLES</name>
<evidence type="ECO:0000313" key="3">
    <source>
        <dbReference type="Proteomes" id="UP000652761"/>
    </source>
</evidence>
<dbReference type="Proteomes" id="UP000652761">
    <property type="component" value="Unassembled WGS sequence"/>
</dbReference>
<organism evidence="2 3">
    <name type="scientific">Colocasia esculenta</name>
    <name type="common">Wild taro</name>
    <name type="synonym">Arum esculentum</name>
    <dbReference type="NCBI Taxonomy" id="4460"/>
    <lineage>
        <taxon>Eukaryota</taxon>
        <taxon>Viridiplantae</taxon>
        <taxon>Streptophyta</taxon>
        <taxon>Embryophyta</taxon>
        <taxon>Tracheophyta</taxon>
        <taxon>Spermatophyta</taxon>
        <taxon>Magnoliopsida</taxon>
        <taxon>Liliopsida</taxon>
        <taxon>Araceae</taxon>
        <taxon>Aroideae</taxon>
        <taxon>Colocasieae</taxon>
        <taxon>Colocasia</taxon>
    </lineage>
</organism>
<dbReference type="EMBL" id="NMUH01000592">
    <property type="protein sequence ID" value="MQL81849.1"/>
    <property type="molecule type" value="Genomic_DNA"/>
</dbReference>
<proteinExistence type="predicted"/>
<comment type="caution">
    <text evidence="2">The sequence shown here is derived from an EMBL/GenBank/DDBJ whole genome shotgun (WGS) entry which is preliminary data.</text>
</comment>
<reference evidence="2" key="1">
    <citation type="submission" date="2017-07" db="EMBL/GenBank/DDBJ databases">
        <title>Taro Niue Genome Assembly and Annotation.</title>
        <authorList>
            <person name="Atibalentja N."/>
            <person name="Keating K."/>
            <person name="Fields C.J."/>
        </authorList>
    </citation>
    <scope>NUCLEOTIDE SEQUENCE</scope>
    <source>
        <strain evidence="2">Niue_2</strain>
        <tissue evidence="2">Leaf</tissue>
    </source>
</reference>
<sequence>MFYPNLPSFLMNFPSSEKCSHTSLLPYANNLPLALAYSPASIFTTCFDLSSRKSPLRILHGVAAPLSHPLRPSAVGTYRAAPATAQEAATSSTRSIVPHRSPIVAPTYVPSSFADGDTESFPEELHNFLHKRFIFKIQILEFNLQQKWPIYTVIRVTDDDSLIEEYLSSSIESNENLELDESIKHGEQITDVDTDTFSITSSSSSITPLKRSIPDNDRGEDLSVDTVPAQHSWSKMKKIKIEKEDV</sequence>
<evidence type="ECO:0000256" key="1">
    <source>
        <dbReference type="SAM" id="MobiDB-lite"/>
    </source>
</evidence>
<feature type="compositionally biased region" description="Basic and acidic residues" evidence="1">
    <location>
        <begin position="212"/>
        <end position="221"/>
    </location>
</feature>
<gene>
    <name evidence="2" type="ORF">Taro_014319</name>
</gene>
<keyword evidence="3" id="KW-1185">Reference proteome</keyword>
<protein>
    <submittedName>
        <fullName evidence="2">Uncharacterized protein</fullName>
    </submittedName>
</protein>